<dbReference type="Proteomes" id="UP000236075">
    <property type="component" value="Unassembled WGS sequence"/>
</dbReference>
<dbReference type="EMBL" id="PJLB01000008">
    <property type="protein sequence ID" value="PND02531.1"/>
    <property type="molecule type" value="Genomic_DNA"/>
</dbReference>
<dbReference type="AlphaFoldDB" id="A0A2N8ITV1"/>
<proteinExistence type="predicted"/>
<comment type="caution">
    <text evidence="1">The sequence shown here is derived from an EMBL/GenBank/DDBJ whole genome shotgun (WGS) entry which is preliminary data.</text>
</comment>
<reference evidence="1 2" key="1">
    <citation type="journal article" date="2017" name="BMC Genomics">
        <title>Genome sequencing of 39 Akkermansia muciniphila isolates reveals its population structure, genomic and functional diverisity, and global distribution in mammalian gut microbiotas.</title>
        <authorList>
            <person name="Guo X."/>
            <person name="Li S."/>
            <person name="Zhang J."/>
            <person name="Wu F."/>
            <person name="Li X."/>
            <person name="Wu D."/>
            <person name="Zhang M."/>
            <person name="Ou Z."/>
            <person name="Jie Z."/>
            <person name="Yan Q."/>
            <person name="Li P."/>
            <person name="Yi J."/>
            <person name="Peng Y."/>
        </authorList>
    </citation>
    <scope>NUCLEOTIDE SEQUENCE [LARGE SCALE GENOMIC DNA]</scope>
    <source>
        <strain evidence="1 2">GP28</strain>
    </source>
</reference>
<evidence type="ECO:0000313" key="1">
    <source>
        <dbReference type="EMBL" id="PND02531.1"/>
    </source>
</evidence>
<protein>
    <submittedName>
        <fullName evidence="1">Uncharacterized protein</fullName>
    </submittedName>
</protein>
<name>A0A2N8ITV1_9BACT</name>
<sequence length="59" mass="7145">MNHKYLWQQFACRTGHKPAARLFHIIPARFFDAFLKMLNWEFRMKIILGEAFFNEIVLS</sequence>
<organism evidence="1 2">
    <name type="scientific">Akkermansia muciniphila</name>
    <dbReference type="NCBI Taxonomy" id="239935"/>
    <lineage>
        <taxon>Bacteria</taxon>
        <taxon>Pseudomonadati</taxon>
        <taxon>Verrucomicrobiota</taxon>
        <taxon>Verrucomicrobiia</taxon>
        <taxon>Verrucomicrobiales</taxon>
        <taxon>Akkermansiaceae</taxon>
        <taxon>Akkermansia</taxon>
    </lineage>
</organism>
<gene>
    <name evidence="1" type="ORF">CXT95_07715</name>
</gene>
<accession>A0A2N8ITV1</accession>
<evidence type="ECO:0000313" key="2">
    <source>
        <dbReference type="Proteomes" id="UP000236075"/>
    </source>
</evidence>